<comment type="caution">
    <text evidence="1">The sequence shown here is derived from an EMBL/GenBank/DDBJ whole genome shotgun (WGS) entry which is preliminary data.</text>
</comment>
<dbReference type="OrthoDB" id="8185007at2759"/>
<dbReference type="Proteomes" id="UP000801492">
    <property type="component" value="Unassembled WGS sequence"/>
</dbReference>
<organism evidence="1 2">
    <name type="scientific">Ignelater luminosus</name>
    <name type="common">Cucubano</name>
    <name type="synonym">Pyrophorus luminosus</name>
    <dbReference type="NCBI Taxonomy" id="2038154"/>
    <lineage>
        <taxon>Eukaryota</taxon>
        <taxon>Metazoa</taxon>
        <taxon>Ecdysozoa</taxon>
        <taxon>Arthropoda</taxon>
        <taxon>Hexapoda</taxon>
        <taxon>Insecta</taxon>
        <taxon>Pterygota</taxon>
        <taxon>Neoptera</taxon>
        <taxon>Endopterygota</taxon>
        <taxon>Coleoptera</taxon>
        <taxon>Polyphaga</taxon>
        <taxon>Elateriformia</taxon>
        <taxon>Elateroidea</taxon>
        <taxon>Elateridae</taxon>
        <taxon>Agrypninae</taxon>
        <taxon>Pyrophorini</taxon>
        <taxon>Ignelater</taxon>
    </lineage>
</organism>
<dbReference type="AlphaFoldDB" id="A0A8K0FZ85"/>
<reference evidence="1" key="1">
    <citation type="submission" date="2019-08" db="EMBL/GenBank/DDBJ databases">
        <title>The genome of the North American firefly Photinus pyralis.</title>
        <authorList>
            <consortium name="Photinus pyralis genome working group"/>
            <person name="Fallon T.R."/>
            <person name="Sander Lower S.E."/>
            <person name="Weng J.-K."/>
        </authorList>
    </citation>
    <scope>NUCLEOTIDE SEQUENCE</scope>
    <source>
        <strain evidence="1">TRF0915ILg1</strain>
        <tissue evidence="1">Whole body</tissue>
    </source>
</reference>
<evidence type="ECO:0000313" key="2">
    <source>
        <dbReference type="Proteomes" id="UP000801492"/>
    </source>
</evidence>
<sequence>MIERADIKESMLKTLQGKKIDMSRFGSRNQASFCPFVLREVSVLPELTKRQLRYSLTNVPLQPGSVLYSNREGQYVGVRQSDAGHVGPRDAARPQTRVSRAITRLARAHRDDRRTKRMGAAFRVTE</sequence>
<name>A0A8K0FZ85_IGNLU</name>
<evidence type="ECO:0000313" key="1">
    <source>
        <dbReference type="EMBL" id="KAF2886065.1"/>
    </source>
</evidence>
<accession>A0A8K0FZ85</accession>
<keyword evidence="2" id="KW-1185">Reference proteome</keyword>
<proteinExistence type="predicted"/>
<gene>
    <name evidence="1" type="ORF">ILUMI_20108</name>
</gene>
<dbReference type="EMBL" id="VTPC01088767">
    <property type="protein sequence ID" value="KAF2886065.1"/>
    <property type="molecule type" value="Genomic_DNA"/>
</dbReference>
<protein>
    <submittedName>
        <fullName evidence="1">Uncharacterized protein</fullName>
    </submittedName>
</protein>